<dbReference type="Pfam" id="PF02518">
    <property type="entry name" value="HATPase_c"/>
    <property type="match status" value="1"/>
</dbReference>
<evidence type="ECO:0000256" key="12">
    <source>
        <dbReference type="ARBA" id="ARBA00023136"/>
    </source>
</evidence>
<keyword evidence="8" id="KW-0418">Kinase</keyword>
<evidence type="ECO:0000256" key="3">
    <source>
        <dbReference type="ARBA" id="ARBA00012438"/>
    </source>
</evidence>
<dbReference type="Pfam" id="PF13493">
    <property type="entry name" value="DUF4118"/>
    <property type="match status" value="1"/>
</dbReference>
<evidence type="ECO:0000256" key="13">
    <source>
        <dbReference type="SAM" id="Phobius"/>
    </source>
</evidence>
<dbReference type="InterPro" id="IPR036890">
    <property type="entry name" value="HATPase_C_sf"/>
</dbReference>
<gene>
    <name evidence="15" type="ORF">H9763_01360</name>
</gene>
<evidence type="ECO:0000256" key="7">
    <source>
        <dbReference type="ARBA" id="ARBA00022741"/>
    </source>
</evidence>
<feature type="transmembrane region" description="Helical" evidence="13">
    <location>
        <begin position="12"/>
        <end position="32"/>
    </location>
</feature>
<dbReference type="Gene3D" id="1.10.287.130">
    <property type="match status" value="1"/>
</dbReference>
<comment type="subcellular location">
    <subcellularLocation>
        <location evidence="2">Membrane</location>
        <topology evidence="2">Multi-pass membrane protein</topology>
    </subcellularLocation>
</comment>
<evidence type="ECO:0000256" key="6">
    <source>
        <dbReference type="ARBA" id="ARBA00022692"/>
    </source>
</evidence>
<proteinExistence type="predicted"/>
<dbReference type="SUPFAM" id="SSF55874">
    <property type="entry name" value="ATPase domain of HSP90 chaperone/DNA topoisomerase II/histidine kinase"/>
    <property type="match status" value="1"/>
</dbReference>
<evidence type="ECO:0000256" key="10">
    <source>
        <dbReference type="ARBA" id="ARBA00022989"/>
    </source>
</evidence>
<accession>A0A9D2SBN6</accession>
<evidence type="ECO:0000256" key="11">
    <source>
        <dbReference type="ARBA" id="ARBA00023012"/>
    </source>
</evidence>
<dbReference type="InterPro" id="IPR003661">
    <property type="entry name" value="HisK_dim/P_dom"/>
</dbReference>
<keyword evidence="11" id="KW-0902">Two-component regulatory system</keyword>
<evidence type="ECO:0000256" key="4">
    <source>
        <dbReference type="ARBA" id="ARBA00022553"/>
    </source>
</evidence>
<name>A0A9D2SBN6_9FIRM</name>
<keyword evidence="7" id="KW-0547">Nucleotide-binding</keyword>
<dbReference type="Gene3D" id="1.20.120.620">
    <property type="entry name" value="Backbone structure of the membrane domain of e. Coli histidine kinase receptor kdpd"/>
    <property type="match status" value="1"/>
</dbReference>
<dbReference type="CDD" id="cd00075">
    <property type="entry name" value="HATPase"/>
    <property type="match status" value="1"/>
</dbReference>
<dbReference type="CDD" id="cd00082">
    <property type="entry name" value="HisKA"/>
    <property type="match status" value="1"/>
</dbReference>
<dbReference type="SMART" id="SM00387">
    <property type="entry name" value="HATPase_c"/>
    <property type="match status" value="1"/>
</dbReference>
<dbReference type="PROSITE" id="PS50109">
    <property type="entry name" value="HIS_KIN"/>
    <property type="match status" value="1"/>
</dbReference>
<keyword evidence="10 13" id="KW-1133">Transmembrane helix</keyword>
<evidence type="ECO:0000256" key="9">
    <source>
        <dbReference type="ARBA" id="ARBA00022840"/>
    </source>
</evidence>
<feature type="transmembrane region" description="Helical" evidence="13">
    <location>
        <begin position="86"/>
        <end position="107"/>
    </location>
</feature>
<dbReference type="GO" id="GO:0005886">
    <property type="term" value="C:plasma membrane"/>
    <property type="evidence" value="ECO:0007669"/>
    <property type="project" value="TreeGrafter"/>
</dbReference>
<dbReference type="EMBL" id="DWXE01000005">
    <property type="protein sequence ID" value="HJB90095.1"/>
    <property type="molecule type" value="Genomic_DNA"/>
</dbReference>
<dbReference type="InterPro" id="IPR025201">
    <property type="entry name" value="KdpD_TM"/>
</dbReference>
<dbReference type="GO" id="GO:0005524">
    <property type="term" value="F:ATP binding"/>
    <property type="evidence" value="ECO:0007669"/>
    <property type="project" value="UniProtKB-KW"/>
</dbReference>
<reference evidence="15" key="2">
    <citation type="submission" date="2021-04" db="EMBL/GenBank/DDBJ databases">
        <authorList>
            <person name="Gilroy R."/>
        </authorList>
    </citation>
    <scope>NUCLEOTIDE SEQUENCE</scope>
    <source>
        <strain evidence="15">USAMLcec3-2134</strain>
    </source>
</reference>
<keyword evidence="12 13" id="KW-0472">Membrane</keyword>
<sequence>MDTKEKGLLKNCGITAGVLGLATAVCFVLQNFTAADTHVPLLFVLAVLFISKYTDGYGYGIAASFIAVVGVNFVFTYPYFALNFTITGYPLTFLVMLAVAVTVSTMTTQIKNQEKVRLEAEREKLRGNLLRAVSHDIRTPLTSILGAASGILENYGVLEDGEKRRLIGDMKKEAQWLIRIVENLLSITRISGNGEGARIHTAEEVMEEVIGDAVGKFRGLYPGMRVEVEMPPEALIVPMDGILIEQVLMNLMENSVQHGGGVEEIRIVVAQEEGGVTTAVEDDGNGISRSVLPVIFEGRLSGQGQEGGDSRRNMGIGLSVCMSIVKAHGGSMKAENREEGGARVSFWLPMEEEGSKSWKSGTEF</sequence>
<evidence type="ECO:0000256" key="8">
    <source>
        <dbReference type="ARBA" id="ARBA00022777"/>
    </source>
</evidence>
<dbReference type="InterPro" id="IPR052023">
    <property type="entry name" value="Histidine_kinase_KdpD"/>
</dbReference>
<feature type="transmembrane region" description="Helical" evidence="13">
    <location>
        <begin position="38"/>
        <end position="54"/>
    </location>
</feature>
<evidence type="ECO:0000313" key="15">
    <source>
        <dbReference type="EMBL" id="HJB90095.1"/>
    </source>
</evidence>
<evidence type="ECO:0000313" key="16">
    <source>
        <dbReference type="Proteomes" id="UP000886883"/>
    </source>
</evidence>
<comment type="caution">
    <text evidence="15">The sequence shown here is derived from an EMBL/GenBank/DDBJ whole genome shotgun (WGS) entry which is preliminary data.</text>
</comment>
<dbReference type="Proteomes" id="UP000886883">
    <property type="component" value="Unassembled WGS sequence"/>
</dbReference>
<keyword evidence="4" id="KW-0597">Phosphoprotein</keyword>
<dbReference type="InterPro" id="IPR038318">
    <property type="entry name" value="KdpD_sf"/>
</dbReference>
<evidence type="ECO:0000259" key="14">
    <source>
        <dbReference type="PROSITE" id="PS50109"/>
    </source>
</evidence>
<dbReference type="PANTHER" id="PTHR45569">
    <property type="entry name" value="SENSOR PROTEIN KDPD"/>
    <property type="match status" value="1"/>
</dbReference>
<feature type="transmembrane region" description="Helical" evidence="13">
    <location>
        <begin position="61"/>
        <end position="80"/>
    </location>
</feature>
<evidence type="ECO:0000256" key="2">
    <source>
        <dbReference type="ARBA" id="ARBA00004141"/>
    </source>
</evidence>
<evidence type="ECO:0000256" key="5">
    <source>
        <dbReference type="ARBA" id="ARBA00022679"/>
    </source>
</evidence>
<dbReference type="InterPro" id="IPR036097">
    <property type="entry name" value="HisK_dim/P_sf"/>
</dbReference>
<reference evidence="15" key="1">
    <citation type="journal article" date="2021" name="PeerJ">
        <title>Extensive microbial diversity within the chicken gut microbiome revealed by metagenomics and culture.</title>
        <authorList>
            <person name="Gilroy R."/>
            <person name="Ravi A."/>
            <person name="Getino M."/>
            <person name="Pursley I."/>
            <person name="Horton D.L."/>
            <person name="Alikhan N.F."/>
            <person name="Baker D."/>
            <person name="Gharbi K."/>
            <person name="Hall N."/>
            <person name="Watson M."/>
            <person name="Adriaenssens E.M."/>
            <person name="Foster-Nyarko E."/>
            <person name="Jarju S."/>
            <person name="Secka A."/>
            <person name="Antonio M."/>
            <person name="Oren A."/>
            <person name="Chaudhuri R.R."/>
            <person name="La Ragione R."/>
            <person name="Hildebrand F."/>
            <person name="Pallen M.J."/>
        </authorList>
    </citation>
    <scope>NUCLEOTIDE SEQUENCE</scope>
    <source>
        <strain evidence="15">USAMLcec3-2134</strain>
    </source>
</reference>
<dbReference type="Gene3D" id="3.30.565.10">
    <property type="entry name" value="Histidine kinase-like ATPase, C-terminal domain"/>
    <property type="match status" value="1"/>
</dbReference>
<dbReference type="SMART" id="SM00388">
    <property type="entry name" value="HisKA"/>
    <property type="match status" value="1"/>
</dbReference>
<evidence type="ECO:0000256" key="1">
    <source>
        <dbReference type="ARBA" id="ARBA00000085"/>
    </source>
</evidence>
<dbReference type="AlphaFoldDB" id="A0A9D2SBN6"/>
<dbReference type="InterPro" id="IPR005467">
    <property type="entry name" value="His_kinase_dom"/>
</dbReference>
<dbReference type="Pfam" id="PF00512">
    <property type="entry name" value="HisKA"/>
    <property type="match status" value="1"/>
</dbReference>
<feature type="domain" description="Histidine kinase" evidence="14">
    <location>
        <begin position="132"/>
        <end position="352"/>
    </location>
</feature>
<dbReference type="PRINTS" id="PR00344">
    <property type="entry name" value="BCTRLSENSOR"/>
</dbReference>
<dbReference type="InterPro" id="IPR003594">
    <property type="entry name" value="HATPase_dom"/>
</dbReference>
<dbReference type="PANTHER" id="PTHR45569:SF1">
    <property type="entry name" value="SENSOR PROTEIN KDPD"/>
    <property type="match status" value="1"/>
</dbReference>
<keyword evidence="9" id="KW-0067">ATP-binding</keyword>
<organism evidence="15 16">
    <name type="scientific">Candidatus Eisenbergiella merdigallinarum</name>
    <dbReference type="NCBI Taxonomy" id="2838552"/>
    <lineage>
        <taxon>Bacteria</taxon>
        <taxon>Bacillati</taxon>
        <taxon>Bacillota</taxon>
        <taxon>Clostridia</taxon>
        <taxon>Lachnospirales</taxon>
        <taxon>Lachnospiraceae</taxon>
        <taxon>Eisenbergiella</taxon>
    </lineage>
</organism>
<dbReference type="EC" id="2.7.13.3" evidence="3"/>
<protein>
    <recommendedName>
        <fullName evidence="3">histidine kinase</fullName>
        <ecNumber evidence="3">2.7.13.3</ecNumber>
    </recommendedName>
</protein>
<comment type="catalytic activity">
    <reaction evidence="1">
        <text>ATP + protein L-histidine = ADP + protein N-phospho-L-histidine.</text>
        <dbReference type="EC" id="2.7.13.3"/>
    </reaction>
</comment>
<keyword evidence="5" id="KW-0808">Transferase</keyword>
<dbReference type="GO" id="GO:0000155">
    <property type="term" value="F:phosphorelay sensor kinase activity"/>
    <property type="evidence" value="ECO:0007669"/>
    <property type="project" value="InterPro"/>
</dbReference>
<dbReference type="SUPFAM" id="SSF47384">
    <property type="entry name" value="Homodimeric domain of signal transducing histidine kinase"/>
    <property type="match status" value="1"/>
</dbReference>
<dbReference type="InterPro" id="IPR004358">
    <property type="entry name" value="Sig_transdc_His_kin-like_C"/>
</dbReference>
<keyword evidence="6 13" id="KW-0812">Transmembrane</keyword>